<comment type="caution">
    <text evidence="2">The sequence shown here is derived from an EMBL/GenBank/DDBJ whole genome shotgun (WGS) entry which is preliminary data.</text>
</comment>
<reference evidence="2 3" key="1">
    <citation type="submission" date="2018-12" db="EMBL/GenBank/DDBJ databases">
        <title>Mesorhizobium carbonis sp. nov., isolated from coal mine water.</title>
        <authorList>
            <person name="Xin W."/>
            <person name="Xu Z."/>
            <person name="Xiang F."/>
            <person name="Zhang J."/>
            <person name="Xi L."/>
            <person name="Liu J."/>
        </authorList>
    </citation>
    <scope>NUCLEOTIDE SEQUENCE [LARGE SCALE GENOMIC DNA]</scope>
    <source>
        <strain evidence="2 3">B2.3</strain>
    </source>
</reference>
<keyword evidence="3" id="KW-1185">Reference proteome</keyword>
<dbReference type="OrthoDB" id="7615137at2"/>
<feature type="region of interest" description="Disordered" evidence="1">
    <location>
        <begin position="67"/>
        <end position="91"/>
    </location>
</feature>
<evidence type="ECO:0000256" key="1">
    <source>
        <dbReference type="SAM" id="MobiDB-lite"/>
    </source>
</evidence>
<dbReference type="AlphaFoldDB" id="A0A3S0ARX0"/>
<gene>
    <name evidence="2" type="ORF">EJC49_14765</name>
</gene>
<proteinExistence type="predicted"/>
<sequence length="91" mass="10445">MHRSANDARYPHARHRGSYAADTISGFIQGLLDGAEFRQTAYGVDRDLSEAPLASFSEKLRRTTLIDQNRSQWPDQRDQWDGQHDNDNGER</sequence>
<dbReference type="EMBL" id="RWKW01000052">
    <property type="protein sequence ID" value="RST85651.1"/>
    <property type="molecule type" value="Genomic_DNA"/>
</dbReference>
<evidence type="ECO:0000313" key="3">
    <source>
        <dbReference type="Proteomes" id="UP000278398"/>
    </source>
</evidence>
<dbReference type="Proteomes" id="UP000278398">
    <property type="component" value="Unassembled WGS sequence"/>
</dbReference>
<protein>
    <submittedName>
        <fullName evidence="2">Uncharacterized protein</fullName>
    </submittedName>
</protein>
<evidence type="ECO:0000313" key="2">
    <source>
        <dbReference type="EMBL" id="RST85651.1"/>
    </source>
</evidence>
<feature type="compositionally biased region" description="Basic and acidic residues" evidence="1">
    <location>
        <begin position="75"/>
        <end position="91"/>
    </location>
</feature>
<organism evidence="2 3">
    <name type="scientific">Aquibium carbonis</name>
    <dbReference type="NCBI Taxonomy" id="2495581"/>
    <lineage>
        <taxon>Bacteria</taxon>
        <taxon>Pseudomonadati</taxon>
        <taxon>Pseudomonadota</taxon>
        <taxon>Alphaproteobacteria</taxon>
        <taxon>Hyphomicrobiales</taxon>
        <taxon>Phyllobacteriaceae</taxon>
        <taxon>Aquibium</taxon>
    </lineage>
</organism>
<name>A0A3S0ARX0_9HYPH</name>
<accession>A0A3S0ARX0</accession>